<dbReference type="AlphaFoldDB" id="A0A1G2KTK9"/>
<organism evidence="2 3">
    <name type="scientific">Candidatus Sungbacteria bacterium RIFCSPHIGHO2_02_FULL_52_23</name>
    <dbReference type="NCBI Taxonomy" id="1802274"/>
    <lineage>
        <taxon>Bacteria</taxon>
        <taxon>Candidatus Sungiibacteriota</taxon>
    </lineage>
</organism>
<name>A0A1G2KTK9_9BACT</name>
<dbReference type="SUPFAM" id="SSF53756">
    <property type="entry name" value="UDP-Glycosyltransferase/glycogen phosphorylase"/>
    <property type="match status" value="1"/>
</dbReference>
<dbReference type="Pfam" id="PF00534">
    <property type="entry name" value="Glycos_transf_1"/>
    <property type="match status" value="1"/>
</dbReference>
<dbReference type="EMBL" id="MHQM01000039">
    <property type="protein sequence ID" value="OHA02746.1"/>
    <property type="molecule type" value="Genomic_DNA"/>
</dbReference>
<dbReference type="Gene3D" id="3.40.50.2000">
    <property type="entry name" value="Glycogen Phosphorylase B"/>
    <property type="match status" value="1"/>
</dbReference>
<dbReference type="InterPro" id="IPR001296">
    <property type="entry name" value="Glyco_trans_1"/>
</dbReference>
<evidence type="ECO:0000313" key="2">
    <source>
        <dbReference type="EMBL" id="OHA02746.1"/>
    </source>
</evidence>
<sequence length="347" mass="39228">MKLLIVTQAADREDTNLGAFYYWFELLARHASSVTIIASRVGTTDFPSNVEVYSLGKEKGYGKLRRLWRFWVFFARHFAHSDAVLFHQIPEFAIAAFPFIVGRKQTTALWYAHGGVSWRLHLAERLVDHVVTSSEAGFRLPSKKVHHVGQAINTDLFSLAPHRPVSKKNPLSFVSVGRLSPVKDYETIINATALLRDTWDRAWTLTLVGSPITPGDFAYAEKIKAFVREKNLEDRIQFLGDRHYSEIPGILKDHDIFLNASRTGSLDKAVLEAMACGLSVLTSNDAYRAILPAQYFIDRPSAEEFAARIKTLSKEKRPVAELRDIVVRDHALDRMVETMAHLLARPV</sequence>
<comment type="caution">
    <text evidence="2">The sequence shown here is derived from an EMBL/GenBank/DDBJ whole genome shotgun (WGS) entry which is preliminary data.</text>
</comment>
<dbReference type="PANTHER" id="PTHR12526">
    <property type="entry name" value="GLYCOSYLTRANSFERASE"/>
    <property type="match status" value="1"/>
</dbReference>
<feature type="domain" description="Glycosyl transferase family 1" evidence="1">
    <location>
        <begin position="166"/>
        <end position="316"/>
    </location>
</feature>
<evidence type="ECO:0000259" key="1">
    <source>
        <dbReference type="Pfam" id="PF00534"/>
    </source>
</evidence>
<gene>
    <name evidence="2" type="ORF">A3J58_02690</name>
</gene>
<dbReference type="PANTHER" id="PTHR12526:SF630">
    <property type="entry name" value="GLYCOSYLTRANSFERASE"/>
    <property type="match status" value="1"/>
</dbReference>
<dbReference type="Proteomes" id="UP000178510">
    <property type="component" value="Unassembled WGS sequence"/>
</dbReference>
<evidence type="ECO:0000313" key="3">
    <source>
        <dbReference type="Proteomes" id="UP000178510"/>
    </source>
</evidence>
<reference evidence="2 3" key="1">
    <citation type="journal article" date="2016" name="Nat. Commun.">
        <title>Thousands of microbial genomes shed light on interconnected biogeochemical processes in an aquifer system.</title>
        <authorList>
            <person name="Anantharaman K."/>
            <person name="Brown C.T."/>
            <person name="Hug L.A."/>
            <person name="Sharon I."/>
            <person name="Castelle C.J."/>
            <person name="Probst A.J."/>
            <person name="Thomas B.C."/>
            <person name="Singh A."/>
            <person name="Wilkins M.J."/>
            <person name="Karaoz U."/>
            <person name="Brodie E.L."/>
            <person name="Williams K.H."/>
            <person name="Hubbard S.S."/>
            <person name="Banfield J.F."/>
        </authorList>
    </citation>
    <scope>NUCLEOTIDE SEQUENCE [LARGE SCALE GENOMIC DNA]</scope>
</reference>
<dbReference type="CDD" id="cd03801">
    <property type="entry name" value="GT4_PimA-like"/>
    <property type="match status" value="1"/>
</dbReference>
<proteinExistence type="predicted"/>
<dbReference type="STRING" id="1802274.A3J58_02690"/>
<dbReference type="GO" id="GO:0016757">
    <property type="term" value="F:glycosyltransferase activity"/>
    <property type="evidence" value="ECO:0007669"/>
    <property type="project" value="InterPro"/>
</dbReference>
<accession>A0A1G2KTK9</accession>
<protein>
    <recommendedName>
        <fullName evidence="1">Glycosyl transferase family 1 domain-containing protein</fullName>
    </recommendedName>
</protein>